<name>A0ABR7RQZ4_9PROT</name>
<organism evidence="2 3">
    <name type="scientific">Teichococcus aerophilus</name>
    <dbReference type="NCBI Taxonomy" id="1224513"/>
    <lineage>
        <taxon>Bacteria</taxon>
        <taxon>Pseudomonadati</taxon>
        <taxon>Pseudomonadota</taxon>
        <taxon>Alphaproteobacteria</taxon>
        <taxon>Acetobacterales</taxon>
        <taxon>Roseomonadaceae</taxon>
        <taxon>Roseomonas</taxon>
    </lineage>
</organism>
<comment type="caution">
    <text evidence="2">The sequence shown here is derived from an EMBL/GenBank/DDBJ whole genome shotgun (WGS) entry which is preliminary data.</text>
</comment>
<feature type="region of interest" description="Disordered" evidence="1">
    <location>
        <begin position="43"/>
        <end position="64"/>
    </location>
</feature>
<keyword evidence="3" id="KW-1185">Reference proteome</keyword>
<gene>
    <name evidence="2" type="ORF">IBL26_19440</name>
</gene>
<evidence type="ECO:0000256" key="1">
    <source>
        <dbReference type="SAM" id="MobiDB-lite"/>
    </source>
</evidence>
<protein>
    <submittedName>
        <fullName evidence="2">Uncharacterized protein</fullName>
    </submittedName>
</protein>
<proteinExistence type="predicted"/>
<dbReference type="RefSeq" id="WP_187786173.1">
    <property type="nucleotide sequence ID" value="NZ_JACTVA010000044.1"/>
</dbReference>
<dbReference type="EMBL" id="JACTVA010000044">
    <property type="protein sequence ID" value="MBC9209025.1"/>
    <property type="molecule type" value="Genomic_DNA"/>
</dbReference>
<reference evidence="2 3" key="1">
    <citation type="journal article" date="2013" name="Int. J. Syst. Evol. Microbiol.">
        <title>Roseomonas aerophila sp. nov., isolated from air.</title>
        <authorList>
            <person name="Kim S.J."/>
            <person name="Weon H.Y."/>
            <person name="Ahn J.H."/>
            <person name="Hong S.B."/>
            <person name="Seok S.J."/>
            <person name="Whang K.S."/>
            <person name="Kwon S.W."/>
        </authorList>
    </citation>
    <scope>NUCLEOTIDE SEQUENCE [LARGE SCALE GENOMIC DNA]</scope>
    <source>
        <strain evidence="2 3">NBRC 108923</strain>
    </source>
</reference>
<evidence type="ECO:0000313" key="2">
    <source>
        <dbReference type="EMBL" id="MBC9209025.1"/>
    </source>
</evidence>
<evidence type="ECO:0000313" key="3">
    <source>
        <dbReference type="Proteomes" id="UP000626026"/>
    </source>
</evidence>
<sequence length="64" mass="6677">MRALALAASRHSLPRTPMVVAYVPPAALRPARPLLEALAASRTVGGPAEAARQDALRAIPRGQP</sequence>
<accession>A0ABR7RQZ4</accession>
<dbReference type="Proteomes" id="UP000626026">
    <property type="component" value="Unassembled WGS sequence"/>
</dbReference>